<dbReference type="InterPro" id="IPR045087">
    <property type="entry name" value="Cu-oxidase_fam"/>
</dbReference>
<keyword evidence="3" id="KW-1015">Disulfide bond</keyword>
<reference evidence="7 8" key="1">
    <citation type="submission" date="2019-12" db="EMBL/GenBank/DDBJ databases">
        <authorList>
            <person name="Floudas D."/>
            <person name="Bentzer J."/>
            <person name="Ahren D."/>
            <person name="Johansson T."/>
            <person name="Persson P."/>
            <person name="Tunlid A."/>
        </authorList>
    </citation>
    <scope>NUCLEOTIDE SEQUENCE [LARGE SCALE GENOMIC DNA]</scope>
    <source>
        <strain evidence="7 8">CBS 102.39</strain>
    </source>
</reference>
<dbReference type="GO" id="GO:0016491">
    <property type="term" value="F:oxidoreductase activity"/>
    <property type="evidence" value="ECO:0007669"/>
    <property type="project" value="TreeGrafter"/>
</dbReference>
<keyword evidence="2" id="KW-0186">Copper</keyword>
<comment type="similarity">
    <text evidence="1">Belongs to the multicopper oxidase family.</text>
</comment>
<dbReference type="Pfam" id="PF07732">
    <property type="entry name" value="Cu-oxidase_3"/>
    <property type="match status" value="1"/>
</dbReference>
<dbReference type="FunFam" id="2.60.40.420:FF:000045">
    <property type="entry name" value="Laccase 2"/>
    <property type="match status" value="1"/>
</dbReference>
<dbReference type="Proteomes" id="UP000521872">
    <property type="component" value="Unassembled WGS sequence"/>
</dbReference>
<evidence type="ECO:0000313" key="8">
    <source>
        <dbReference type="Proteomes" id="UP000521872"/>
    </source>
</evidence>
<dbReference type="GO" id="GO:0005507">
    <property type="term" value="F:copper ion binding"/>
    <property type="evidence" value="ECO:0007669"/>
    <property type="project" value="InterPro"/>
</dbReference>
<feature type="domain" description="Plastocyanin-like" evidence="6">
    <location>
        <begin position="56"/>
        <end position="148"/>
    </location>
</feature>
<dbReference type="Gene3D" id="2.60.40.420">
    <property type="entry name" value="Cupredoxins - blue copper proteins"/>
    <property type="match status" value="3"/>
</dbReference>
<evidence type="ECO:0008006" key="9">
    <source>
        <dbReference type="Google" id="ProtNLM"/>
    </source>
</evidence>
<keyword evidence="8" id="KW-1185">Reference proteome</keyword>
<sequence>MFSTSDSHPQYNSILNLTMGFSSYFKAFVVLSLLSPLVPRALADDVNIVFNLANSIVAPDGFSRAGVIVNGVFPGTLIQANKDDVLHITVNDQLNNPTMRQSTSIHWHGLDLANHHETVFDFSSKCERLPRMVCPIAPGHSYTYDATCLRNTSMGFEDPEDPHLSLYDVDDASTVITLADWYHNPAPGMEEIFLQGNDEPIPDCGLINGAGRYVGGPQVVRARVNVVTGKRYRFRVVNISAYAAFRFSIEGHSLTIIEVDGINHVPHTVDGFDIYVAQRYSVVLNANQPVANYWIRGPMTLQHDSDNPNLDTKNVYAVLHYAGAPDAEPTTQADVSVSNLLQEYQLAALENPGAPGGSAPADRVIDLQFNSEVTNGRLMASRYISSWISILWEFNGIAYESPDLPTLLNIIANGFTSPNNFTTTEHTFVIDRNEVIELVIHGSPSDSELTMAVIRTYSWLDKFKEARSSTVLSTFTATRSTSSNPCKDRSIMSTHPVAMLSALESSSASRLIIRDLDWHLEAGLAVVFAERPNDQRSGPQSEIIKQTWLDLCPIYKALPASQQ</sequence>
<dbReference type="Pfam" id="PF00394">
    <property type="entry name" value="Cu-oxidase"/>
    <property type="match status" value="1"/>
</dbReference>
<protein>
    <recommendedName>
        <fullName evidence="9">Laccase</fullName>
    </recommendedName>
</protein>
<dbReference type="PANTHER" id="PTHR11709:SF511">
    <property type="entry name" value="LACCASE"/>
    <property type="match status" value="1"/>
</dbReference>
<evidence type="ECO:0000256" key="2">
    <source>
        <dbReference type="ARBA" id="ARBA00023008"/>
    </source>
</evidence>
<proteinExistence type="inferred from homology"/>
<dbReference type="EMBL" id="JAACJL010000017">
    <property type="protein sequence ID" value="KAF4618916.1"/>
    <property type="molecule type" value="Genomic_DNA"/>
</dbReference>
<dbReference type="AlphaFoldDB" id="A0A8H4QXC9"/>
<dbReference type="InterPro" id="IPR011707">
    <property type="entry name" value="Cu-oxidase-like_N"/>
</dbReference>
<evidence type="ECO:0000259" key="5">
    <source>
        <dbReference type="Pfam" id="PF00394"/>
    </source>
</evidence>
<name>A0A8H4QXC9_9AGAR</name>
<dbReference type="SUPFAM" id="SSF49503">
    <property type="entry name" value="Cupredoxins"/>
    <property type="match status" value="2"/>
</dbReference>
<evidence type="ECO:0000259" key="6">
    <source>
        <dbReference type="Pfam" id="PF07732"/>
    </source>
</evidence>
<keyword evidence="4" id="KW-0325">Glycoprotein</keyword>
<accession>A0A8H4QXC9</accession>
<dbReference type="PANTHER" id="PTHR11709">
    <property type="entry name" value="MULTI-COPPER OXIDASE"/>
    <property type="match status" value="1"/>
</dbReference>
<evidence type="ECO:0000256" key="3">
    <source>
        <dbReference type="ARBA" id="ARBA00023157"/>
    </source>
</evidence>
<evidence type="ECO:0000256" key="1">
    <source>
        <dbReference type="ARBA" id="ARBA00010609"/>
    </source>
</evidence>
<evidence type="ECO:0000256" key="4">
    <source>
        <dbReference type="ARBA" id="ARBA00023180"/>
    </source>
</evidence>
<gene>
    <name evidence="7" type="ORF">D9613_009826</name>
</gene>
<dbReference type="InterPro" id="IPR008972">
    <property type="entry name" value="Cupredoxin"/>
</dbReference>
<organism evidence="7 8">
    <name type="scientific">Agrocybe pediades</name>
    <dbReference type="NCBI Taxonomy" id="84607"/>
    <lineage>
        <taxon>Eukaryota</taxon>
        <taxon>Fungi</taxon>
        <taxon>Dikarya</taxon>
        <taxon>Basidiomycota</taxon>
        <taxon>Agaricomycotina</taxon>
        <taxon>Agaricomycetes</taxon>
        <taxon>Agaricomycetidae</taxon>
        <taxon>Agaricales</taxon>
        <taxon>Agaricineae</taxon>
        <taxon>Strophariaceae</taxon>
        <taxon>Agrocybe</taxon>
    </lineage>
</organism>
<comment type="caution">
    <text evidence="7">The sequence shown here is derived from an EMBL/GenBank/DDBJ whole genome shotgun (WGS) entry which is preliminary data.</text>
</comment>
<dbReference type="InterPro" id="IPR001117">
    <property type="entry name" value="Cu-oxidase_2nd"/>
</dbReference>
<evidence type="ECO:0000313" key="7">
    <source>
        <dbReference type="EMBL" id="KAF4618916.1"/>
    </source>
</evidence>
<feature type="domain" description="Plastocyanin-like" evidence="5">
    <location>
        <begin position="173"/>
        <end position="324"/>
    </location>
</feature>